<keyword evidence="3" id="KW-1185">Reference proteome</keyword>
<sequence length="234" mass="27372">MDEFFRQNYFTINYAVEIIAALTGLICFKKYKKTAVSYFIGFLVYAALVDCLGSYPVIFARLNVYHFIEGTVFEKNYLYYTLLWGIGTALFFMFFYSKILSHPGRKRFMRVAAALFFIGALVDLFLNVETLGANNRIGIFVAGSFLVLLCVCFYFIEVLESDKVLTFYKSIYFWISSVILLWYLITTPLLFYEIYFSTADWNFVILKWQIYLAANICMYLSFTIALLWCKPENN</sequence>
<dbReference type="OrthoDB" id="1453530at2"/>
<comment type="caution">
    <text evidence="2">The sequence shown here is derived from an EMBL/GenBank/DDBJ whole genome shotgun (WGS) entry which is preliminary data.</text>
</comment>
<accession>A0A5C7AYQ2</accession>
<feature type="transmembrane region" description="Helical" evidence="1">
    <location>
        <begin position="12"/>
        <end position="28"/>
    </location>
</feature>
<evidence type="ECO:0000313" key="2">
    <source>
        <dbReference type="EMBL" id="TXE10832.1"/>
    </source>
</evidence>
<proteinExistence type="predicted"/>
<organism evidence="2 3">
    <name type="scientific">Gelidibacter salicanalis</name>
    <dbReference type="NCBI Taxonomy" id="291193"/>
    <lineage>
        <taxon>Bacteria</taxon>
        <taxon>Pseudomonadati</taxon>
        <taxon>Bacteroidota</taxon>
        <taxon>Flavobacteriia</taxon>
        <taxon>Flavobacteriales</taxon>
        <taxon>Flavobacteriaceae</taxon>
        <taxon>Gelidibacter</taxon>
    </lineage>
</organism>
<feature type="transmembrane region" description="Helical" evidence="1">
    <location>
        <begin position="138"/>
        <end position="159"/>
    </location>
</feature>
<keyword evidence="1" id="KW-0472">Membrane</keyword>
<name>A0A5C7AYQ2_9FLAO</name>
<protein>
    <submittedName>
        <fullName evidence="2">Uncharacterized protein</fullName>
    </submittedName>
</protein>
<evidence type="ECO:0000313" key="3">
    <source>
        <dbReference type="Proteomes" id="UP000321734"/>
    </source>
</evidence>
<keyword evidence="1" id="KW-1133">Transmembrane helix</keyword>
<dbReference type="Proteomes" id="UP000321734">
    <property type="component" value="Unassembled WGS sequence"/>
</dbReference>
<feature type="transmembrane region" description="Helical" evidence="1">
    <location>
        <begin position="108"/>
        <end position="126"/>
    </location>
</feature>
<feature type="transmembrane region" description="Helical" evidence="1">
    <location>
        <begin position="208"/>
        <end position="229"/>
    </location>
</feature>
<dbReference type="RefSeq" id="WP_146889562.1">
    <property type="nucleotide sequence ID" value="NZ_VORX01000001.1"/>
</dbReference>
<reference evidence="2 3" key="1">
    <citation type="submission" date="2019-08" db="EMBL/GenBank/DDBJ databases">
        <title>Genome sequence of Gelidibacter salicanalis IC162T.</title>
        <authorList>
            <person name="Bowman J.P."/>
        </authorList>
    </citation>
    <scope>NUCLEOTIDE SEQUENCE [LARGE SCALE GENOMIC DNA]</scope>
    <source>
        <strain evidence="2 3">IC162</strain>
    </source>
</reference>
<feature type="transmembrane region" description="Helical" evidence="1">
    <location>
        <begin position="35"/>
        <end position="57"/>
    </location>
</feature>
<keyword evidence="1" id="KW-0812">Transmembrane</keyword>
<evidence type="ECO:0000256" key="1">
    <source>
        <dbReference type="SAM" id="Phobius"/>
    </source>
</evidence>
<feature type="transmembrane region" description="Helical" evidence="1">
    <location>
        <begin position="77"/>
        <end position="96"/>
    </location>
</feature>
<gene>
    <name evidence="2" type="ORF">ES711_02710</name>
</gene>
<feature type="transmembrane region" description="Helical" evidence="1">
    <location>
        <begin position="171"/>
        <end position="196"/>
    </location>
</feature>
<dbReference type="AlphaFoldDB" id="A0A5C7AYQ2"/>
<dbReference type="EMBL" id="VORX01000001">
    <property type="protein sequence ID" value="TXE10832.1"/>
    <property type="molecule type" value="Genomic_DNA"/>
</dbReference>